<feature type="domain" description="Peptidase S8/S53" evidence="12">
    <location>
        <begin position="171"/>
        <end position="626"/>
    </location>
</feature>
<dbReference type="PROSITE" id="PS00136">
    <property type="entry name" value="SUBTILASE_ASP"/>
    <property type="match status" value="1"/>
</dbReference>
<dbReference type="PROSITE" id="PS00138">
    <property type="entry name" value="SUBTILASE_SER"/>
    <property type="match status" value="1"/>
</dbReference>
<sequence>MYRRVLAVAAVVALSLPTTAAFAAPDDDPSSRFDEAPTRGPVSATVEPLSANSNGDVTVVVELAGDPVAVVEAEKGRELSKSERSAIKKSLEKVQQPVVGAVEAEGGAVEATMQSAYNGVQATIPADAVDAVAALPNVVGIHAARTYTIDNAVSVPYLGVPQVWQNTGYTGEGIKVAIIDTGIDYTHANFGGPGTVEAYQAANAAETEAADPALFGPNAPRIKGGWDFVGDDYNANEDGSVPKPDANPLDCNGHGSHVAGTTGGSGVTTDGATYTGAYDESTASQPWKIGPGVAPEVDLYALRVFGCDGSTNVTTAAIDWAVANDMDVINMSLGSSFGRADDPEAVAAANAIGAGVVVVASAGNSGPAPYIAGSPGNGEGVISVAAVDSTASFPGATVTVNGVAVSAINANGADLAGLPGMTVVRLADNPATAENEALGCSVAAYTSNGVAPGLNQLAVSERGTCARAARPIFAEQAGAAAALMVNNTNDYPPFEGVITENPDNGDPFNVTIPFLGVRMSDGPKFVSSAPATIAAADLANPSFRGYASFSSNGPRSGDSGVAVDVAAPGVSIVSTGVGTGNGPATISGTSMAAPHVAGVAALAVQAHPGWKAGEVSAAVVSSADPEKVAGQQMTRGGVGLVDAAQAVATKVTATGDAFRTDSGWLRETALNFGFQESSLGFAGLKTITITNHGDTAVTYKVSSAPSAQSEKATLTFNRSSVKVPAKGKATVIVGLTAAADAVGSSTVDPFAQYEFSGDVVLTSDASTLRVPYLMVPRADSRVASKTGALFGKKETVADAGKAVKLTNTIGAQTAGADFFTWGLSDPKDVSKKLNDTGIDLASAGVQSFPQPDGDQVLVFAVNTHSRWSNVSSNEFDVVIDRNGDGNPEAIVFSADSGLVRTGSVSGRSEVFISTPQGLLAAGFYATAPTDSSTIMLPVWASDLGLTAAAGSFDYTVASYSITDTALFDEIEGVAKYNPWSPALENGQYAEVPRNGTVTVDVAVDGDAYATQKPLGVMAVVLDNKSGTSETVLVKTK</sequence>
<evidence type="ECO:0000259" key="13">
    <source>
        <dbReference type="Pfam" id="PF02225"/>
    </source>
</evidence>
<keyword evidence="15" id="KW-1185">Reference proteome</keyword>
<evidence type="ECO:0000256" key="5">
    <source>
        <dbReference type="ARBA" id="ARBA00022729"/>
    </source>
</evidence>
<keyword evidence="4 8" id="KW-0645">Protease</keyword>
<dbReference type="PROSITE" id="PS51892">
    <property type="entry name" value="SUBTILASE"/>
    <property type="match status" value="1"/>
</dbReference>
<feature type="domain" description="PA" evidence="13">
    <location>
        <begin position="436"/>
        <end position="522"/>
    </location>
</feature>
<accession>A0ABR8X3B5</accession>
<comment type="caution">
    <text evidence="14">The sequence shown here is derived from an EMBL/GenBank/DDBJ whole genome shotgun (WGS) entry which is preliminary data.</text>
</comment>
<protein>
    <submittedName>
        <fullName evidence="14">S8 family serine peptidase</fullName>
    </submittedName>
</protein>
<dbReference type="EMBL" id="JACSPM010000002">
    <property type="protein sequence ID" value="MBD8023677.1"/>
    <property type="molecule type" value="Genomic_DNA"/>
</dbReference>
<evidence type="ECO:0000256" key="7">
    <source>
        <dbReference type="ARBA" id="ARBA00022825"/>
    </source>
</evidence>
<dbReference type="CDD" id="cd07474">
    <property type="entry name" value="Peptidases_S8_subtilisin_Vpr-like"/>
    <property type="match status" value="1"/>
</dbReference>
<dbReference type="InterPro" id="IPR034213">
    <property type="entry name" value="S8_Vpr-like"/>
</dbReference>
<evidence type="ECO:0000256" key="10">
    <source>
        <dbReference type="SAM" id="MobiDB-lite"/>
    </source>
</evidence>
<dbReference type="PANTHER" id="PTHR43806">
    <property type="entry name" value="PEPTIDASE S8"/>
    <property type="match status" value="1"/>
</dbReference>
<dbReference type="PRINTS" id="PR00723">
    <property type="entry name" value="SUBTILISIN"/>
</dbReference>
<gene>
    <name evidence="14" type="ORF">H9622_08745</name>
</gene>
<feature type="signal peptide" evidence="11">
    <location>
        <begin position="1"/>
        <end position="23"/>
    </location>
</feature>
<dbReference type="InterPro" id="IPR046450">
    <property type="entry name" value="PA_dom_sf"/>
</dbReference>
<comment type="similarity">
    <text evidence="1 8 9">Belongs to the peptidase S8 family.</text>
</comment>
<name>A0ABR8X3B5_9MICO</name>
<evidence type="ECO:0000256" key="3">
    <source>
        <dbReference type="ARBA" id="ARBA00022525"/>
    </source>
</evidence>
<dbReference type="PANTHER" id="PTHR43806:SF65">
    <property type="entry name" value="SERINE PROTEASE APRX"/>
    <property type="match status" value="1"/>
</dbReference>
<evidence type="ECO:0000256" key="9">
    <source>
        <dbReference type="RuleBase" id="RU003355"/>
    </source>
</evidence>
<feature type="active site" description="Charge relay system" evidence="8">
    <location>
        <position position="254"/>
    </location>
</feature>
<evidence type="ECO:0000256" key="1">
    <source>
        <dbReference type="ARBA" id="ARBA00011073"/>
    </source>
</evidence>
<dbReference type="InterPro" id="IPR015500">
    <property type="entry name" value="Peptidase_S8_subtilisin-rel"/>
</dbReference>
<feature type="chain" id="PRO_5047013474" evidence="11">
    <location>
        <begin position="24"/>
        <end position="1036"/>
    </location>
</feature>
<dbReference type="Pfam" id="PF00082">
    <property type="entry name" value="Peptidase_S8"/>
    <property type="match status" value="1"/>
</dbReference>
<dbReference type="SUPFAM" id="SSF52743">
    <property type="entry name" value="Subtilisin-like"/>
    <property type="match status" value="1"/>
</dbReference>
<dbReference type="Gene3D" id="3.50.30.30">
    <property type="match status" value="1"/>
</dbReference>
<dbReference type="Gene3D" id="3.40.50.200">
    <property type="entry name" value="Peptidase S8/S53 domain"/>
    <property type="match status" value="1"/>
</dbReference>
<proteinExistence type="inferred from homology"/>
<reference evidence="14 15" key="1">
    <citation type="submission" date="2020-08" db="EMBL/GenBank/DDBJ databases">
        <title>A Genomic Blueprint of the Chicken Gut Microbiome.</title>
        <authorList>
            <person name="Gilroy R."/>
            <person name="Ravi A."/>
            <person name="Getino M."/>
            <person name="Pursley I."/>
            <person name="Horton D.L."/>
            <person name="Alikhan N.-F."/>
            <person name="Baker D."/>
            <person name="Gharbi K."/>
            <person name="Hall N."/>
            <person name="Watson M."/>
            <person name="Adriaenssens E.M."/>
            <person name="Foster-Nyarko E."/>
            <person name="Jarju S."/>
            <person name="Secka A."/>
            <person name="Antonio M."/>
            <person name="Oren A."/>
            <person name="Chaudhuri R."/>
            <person name="La Ragione R.M."/>
            <person name="Hildebrand F."/>
            <person name="Pallen M.J."/>
        </authorList>
    </citation>
    <scope>NUCLEOTIDE SEQUENCE [LARGE SCALE GENOMIC DNA]</scope>
    <source>
        <strain evidence="14 15">Sa1CUA4</strain>
    </source>
</reference>
<feature type="region of interest" description="Disordered" evidence="10">
    <location>
        <begin position="23"/>
        <end position="50"/>
    </location>
</feature>
<dbReference type="Proteomes" id="UP000602532">
    <property type="component" value="Unassembled WGS sequence"/>
</dbReference>
<evidence type="ECO:0000256" key="6">
    <source>
        <dbReference type="ARBA" id="ARBA00022801"/>
    </source>
</evidence>
<evidence type="ECO:0000313" key="15">
    <source>
        <dbReference type="Proteomes" id="UP000602532"/>
    </source>
</evidence>
<dbReference type="InterPro" id="IPR023827">
    <property type="entry name" value="Peptidase_S8_Asp-AS"/>
</dbReference>
<keyword evidence="3" id="KW-0964">Secreted</keyword>
<dbReference type="InterPro" id="IPR000209">
    <property type="entry name" value="Peptidase_S8/S53_dom"/>
</dbReference>
<dbReference type="InterPro" id="IPR050131">
    <property type="entry name" value="Peptidase_S8_subtilisin-like"/>
</dbReference>
<evidence type="ECO:0000256" key="11">
    <source>
        <dbReference type="SAM" id="SignalP"/>
    </source>
</evidence>
<dbReference type="InterPro" id="IPR023828">
    <property type="entry name" value="Peptidase_S8_Ser-AS"/>
</dbReference>
<evidence type="ECO:0000256" key="4">
    <source>
        <dbReference type="ARBA" id="ARBA00022670"/>
    </source>
</evidence>
<feature type="active site" description="Charge relay system" evidence="8">
    <location>
        <position position="180"/>
    </location>
</feature>
<keyword evidence="7 8" id="KW-0720">Serine protease</keyword>
<keyword evidence="2" id="KW-0134">Cell wall</keyword>
<evidence type="ECO:0000259" key="12">
    <source>
        <dbReference type="Pfam" id="PF00082"/>
    </source>
</evidence>
<evidence type="ECO:0000256" key="8">
    <source>
        <dbReference type="PROSITE-ProRule" id="PRU01240"/>
    </source>
</evidence>
<evidence type="ECO:0000313" key="14">
    <source>
        <dbReference type="EMBL" id="MBD8023677.1"/>
    </source>
</evidence>
<dbReference type="InterPro" id="IPR036852">
    <property type="entry name" value="Peptidase_S8/S53_dom_sf"/>
</dbReference>
<dbReference type="SUPFAM" id="SSF52025">
    <property type="entry name" value="PA domain"/>
    <property type="match status" value="1"/>
</dbReference>
<dbReference type="InterPro" id="IPR003137">
    <property type="entry name" value="PA_domain"/>
</dbReference>
<organism evidence="14 15">
    <name type="scientific">Microbacterium gallinarum</name>
    <dbReference type="NCBI Taxonomy" id="2762209"/>
    <lineage>
        <taxon>Bacteria</taxon>
        <taxon>Bacillati</taxon>
        <taxon>Actinomycetota</taxon>
        <taxon>Actinomycetes</taxon>
        <taxon>Micrococcales</taxon>
        <taxon>Microbacteriaceae</taxon>
        <taxon>Microbacterium</taxon>
    </lineage>
</organism>
<feature type="active site" description="Charge relay system" evidence="8">
    <location>
        <position position="590"/>
    </location>
</feature>
<evidence type="ECO:0000256" key="2">
    <source>
        <dbReference type="ARBA" id="ARBA00022512"/>
    </source>
</evidence>
<feature type="region of interest" description="Disordered" evidence="10">
    <location>
        <begin position="233"/>
        <end position="266"/>
    </location>
</feature>
<keyword evidence="6 8" id="KW-0378">Hydrolase</keyword>
<keyword evidence="5 11" id="KW-0732">Signal</keyword>
<dbReference type="Pfam" id="PF02225">
    <property type="entry name" value="PA"/>
    <property type="match status" value="1"/>
</dbReference>